<feature type="region of interest" description="Disordered" evidence="1">
    <location>
        <begin position="254"/>
        <end position="297"/>
    </location>
</feature>
<gene>
    <name evidence="2" type="ORF">BXYJ_LOCUS4087</name>
</gene>
<proteinExistence type="predicted"/>
<organism evidence="4 6">
    <name type="scientific">Bursaphelenchus xylophilus</name>
    <name type="common">Pinewood nematode worm</name>
    <name type="synonym">Aphelenchoides xylophilus</name>
    <dbReference type="NCBI Taxonomy" id="6326"/>
    <lineage>
        <taxon>Eukaryota</taxon>
        <taxon>Metazoa</taxon>
        <taxon>Ecdysozoa</taxon>
        <taxon>Nematoda</taxon>
        <taxon>Chromadorea</taxon>
        <taxon>Rhabditida</taxon>
        <taxon>Tylenchina</taxon>
        <taxon>Tylenchomorpha</taxon>
        <taxon>Aphelenchoidea</taxon>
        <taxon>Aphelenchoididae</taxon>
        <taxon>Bursaphelenchus</taxon>
    </lineage>
</organism>
<protein>
    <submittedName>
        <fullName evidence="2">(pine wood nematode) hypothetical protein</fullName>
    </submittedName>
</protein>
<evidence type="ECO:0000313" key="6">
    <source>
        <dbReference type="WBParaSite" id="BXY_1601200.1"/>
    </source>
</evidence>
<keyword evidence="5" id="KW-1185">Reference proteome</keyword>
<evidence type="ECO:0000313" key="4">
    <source>
        <dbReference type="Proteomes" id="UP000095284"/>
    </source>
</evidence>
<evidence type="ECO:0000313" key="2">
    <source>
        <dbReference type="EMBL" id="CAD5215553.1"/>
    </source>
</evidence>
<dbReference type="Proteomes" id="UP000659654">
    <property type="component" value="Unassembled WGS sequence"/>
</dbReference>
<feature type="compositionally biased region" description="Basic and acidic residues" evidence="1">
    <location>
        <begin position="114"/>
        <end position="130"/>
    </location>
</feature>
<name>A0A1I7SSJ5_BURXY</name>
<dbReference type="Proteomes" id="UP000582659">
    <property type="component" value="Unassembled WGS sequence"/>
</dbReference>
<evidence type="ECO:0000256" key="1">
    <source>
        <dbReference type="SAM" id="MobiDB-lite"/>
    </source>
</evidence>
<dbReference type="WBParaSite" id="BXY_1601200.1">
    <property type="protein sequence ID" value="BXY_1601200.1"/>
    <property type="gene ID" value="BXY_1601200"/>
</dbReference>
<dbReference type="AlphaFoldDB" id="A0A1I7SSJ5"/>
<sequence length="297" mass="33773">MSGVPDRRRIKRSNRSQSSDQPPSSPQPRRPPLDPKDGRWMAWISSMTGADPSVPPSHHQQGNKQGPKRRIPSRSQICIEEDEETQNPVPGSERQWARKKDKGIPDVESTEIFTDVHDDMTDDSVKESKPKSVTTRDATNVRRCFYPIVRSYTRELIVAPQCKYKTISFHKHQHVFETDTQKQITHKRAMRSRADPWRRYGAQQAIHRLGGHVITSNVKKNRKTKYVIPGTPMPPPPKLKPITTLKELYARPLIGATRKPSFPEEKGTDNTHAPDLDDPGDCCSSPPPSSPQSERER</sequence>
<reference evidence="6" key="1">
    <citation type="submission" date="2016-11" db="UniProtKB">
        <authorList>
            <consortium name="WormBaseParasite"/>
        </authorList>
    </citation>
    <scope>IDENTIFICATION</scope>
</reference>
<feature type="region of interest" description="Disordered" evidence="1">
    <location>
        <begin position="1"/>
        <end position="134"/>
    </location>
</feature>
<evidence type="ECO:0000313" key="3">
    <source>
        <dbReference type="EMBL" id="CAG9097480.1"/>
    </source>
</evidence>
<dbReference type="Proteomes" id="UP000095284">
    <property type="component" value="Unplaced"/>
</dbReference>
<feature type="compositionally biased region" description="Basic and acidic residues" evidence="1">
    <location>
        <begin position="95"/>
        <end position="105"/>
    </location>
</feature>
<feature type="compositionally biased region" description="Basic and acidic residues" evidence="1">
    <location>
        <begin position="261"/>
        <end position="275"/>
    </location>
</feature>
<dbReference type="EMBL" id="CAJFCV020000002">
    <property type="protein sequence ID" value="CAG9097480.1"/>
    <property type="molecule type" value="Genomic_DNA"/>
</dbReference>
<accession>A0A1I7SSJ5</accession>
<dbReference type="OrthoDB" id="5832592at2759"/>
<dbReference type="EMBL" id="CAJFDI010000002">
    <property type="protein sequence ID" value="CAD5215553.1"/>
    <property type="molecule type" value="Genomic_DNA"/>
</dbReference>
<reference evidence="3" key="2">
    <citation type="submission" date="2020-08" db="EMBL/GenBank/DDBJ databases">
        <authorList>
            <person name="Kikuchi T."/>
        </authorList>
    </citation>
    <scope>NUCLEOTIDE SEQUENCE</scope>
    <source>
        <strain evidence="2">Ka4C1</strain>
    </source>
</reference>
<evidence type="ECO:0000313" key="5">
    <source>
        <dbReference type="Proteomes" id="UP000659654"/>
    </source>
</evidence>